<evidence type="ECO:0000256" key="2">
    <source>
        <dbReference type="ARBA" id="ARBA00022840"/>
    </source>
</evidence>
<dbReference type="PANTHER" id="PTHR43272">
    <property type="entry name" value="LONG-CHAIN-FATTY-ACID--COA LIGASE"/>
    <property type="match status" value="1"/>
</dbReference>
<reference evidence="6 7" key="1">
    <citation type="journal article" date="2020" name="Microorganisms">
        <title>Osmotic Adaptation and Compatible Solute Biosynthesis of Phototrophic Bacteria as Revealed from Genome Analyses.</title>
        <authorList>
            <person name="Imhoff J.F."/>
            <person name="Rahn T."/>
            <person name="Kunzel S."/>
            <person name="Keller A."/>
            <person name="Neulinger S.C."/>
        </authorList>
    </citation>
    <scope>NUCLEOTIDE SEQUENCE [LARGE SCALE GENOMIC DNA]</scope>
    <source>
        <strain evidence="6 7">DSM 9895</strain>
    </source>
</reference>
<evidence type="ECO:0000313" key="7">
    <source>
        <dbReference type="Proteomes" id="UP001296873"/>
    </source>
</evidence>
<evidence type="ECO:0000256" key="1">
    <source>
        <dbReference type="ARBA" id="ARBA00022741"/>
    </source>
</evidence>
<dbReference type="PANTHER" id="PTHR43272:SF33">
    <property type="entry name" value="AMP-BINDING DOMAIN-CONTAINING PROTEIN-RELATED"/>
    <property type="match status" value="1"/>
</dbReference>
<keyword evidence="6" id="KW-0436">Ligase</keyword>
<evidence type="ECO:0000256" key="4">
    <source>
        <dbReference type="SAM" id="MobiDB-lite"/>
    </source>
</evidence>
<gene>
    <name evidence="6" type="ORF">CKO28_16620</name>
</gene>
<dbReference type="RefSeq" id="WP_200342002.1">
    <property type="nucleotide sequence ID" value="NZ_NRRL01000056.1"/>
</dbReference>
<dbReference type="CDD" id="cd05907">
    <property type="entry name" value="VL_LC_FACS_like"/>
    <property type="match status" value="1"/>
</dbReference>
<accession>A0ABS1DIJ8</accession>
<dbReference type="Gene3D" id="3.40.50.12780">
    <property type="entry name" value="N-terminal domain of ligase-like"/>
    <property type="match status" value="1"/>
</dbReference>
<feature type="domain" description="AMP-dependent synthetase/ligase" evidence="5">
    <location>
        <begin position="31"/>
        <end position="445"/>
    </location>
</feature>
<evidence type="ECO:0000256" key="3">
    <source>
        <dbReference type="ARBA" id="ARBA00024484"/>
    </source>
</evidence>
<dbReference type="SUPFAM" id="SSF56801">
    <property type="entry name" value="Acetyl-CoA synthetase-like"/>
    <property type="match status" value="1"/>
</dbReference>
<feature type="region of interest" description="Disordered" evidence="4">
    <location>
        <begin position="1"/>
        <end position="22"/>
    </location>
</feature>
<dbReference type="InterPro" id="IPR045851">
    <property type="entry name" value="AMP-bd_C_sf"/>
</dbReference>
<keyword evidence="7" id="KW-1185">Reference proteome</keyword>
<dbReference type="Pfam" id="PF23562">
    <property type="entry name" value="AMP-binding_C_3"/>
    <property type="match status" value="1"/>
</dbReference>
<evidence type="ECO:0000259" key="5">
    <source>
        <dbReference type="Pfam" id="PF00501"/>
    </source>
</evidence>
<feature type="compositionally biased region" description="Basic and acidic residues" evidence="4">
    <location>
        <begin position="7"/>
        <end position="22"/>
    </location>
</feature>
<dbReference type="Proteomes" id="UP001296873">
    <property type="component" value="Unassembled WGS sequence"/>
</dbReference>
<dbReference type="Pfam" id="PF00501">
    <property type="entry name" value="AMP-binding"/>
    <property type="match status" value="1"/>
</dbReference>
<sequence length="624" mass="68109">MALATTARREAEGPDFPHGDYDRWHSIPQAFFEVAERAPDAPQLWAKRDGAWQPLSRAEVAQRVRALARGLRRLGLKPGERVVLVAENRPEFVIADLAVMTAGGITVPAYTTNTEADHLHVLEDSGASLVIVSTEQLARVLLAAASRATHCRAAIQMEGDLPAQQPADLAVHPWTAAMQAPDADDGFDPDAAAQALKRGDTACFIYTSGTGGAPKGVVLSHGNVLSNCKMAYHLLASFGLGDEVFLSFLPLSHSYEHTAGQCFPLTIGAQIYYSRGVEHLAGELQEVRPTVMTAVPRLYESFRQRILRGIEKAPAARRKLFHRTLELGRRRYHDPGSLGLGARLQDAVLDRLVRGKVAQRFGGRLKGMVSGGAALDPEVGIFFNALGIRVLQGYGQTETSPVVACNPPDKCKLHTVGPPLPDVKVRIAEDGELLVAGPNVMQGYWQLPEQTAATIKDGWLYTGDLAVIDDDGYVQITDRKKDIVVLSGGDTLSPARVEGFLIRQPEIAQAMVYGDKRPHLVAIVVPDTEWLAEWAGRHGKAGTDGRDPERLLAELADDADLRAELDKVIQRAGQDLSQPEKVRRFTIAPGAFTIDNDMLTPTLKVRRHKVKEAYQDRLEALYGR</sequence>
<keyword evidence="2" id="KW-0067">ATP-binding</keyword>
<dbReference type="InterPro" id="IPR042099">
    <property type="entry name" value="ANL_N_sf"/>
</dbReference>
<name>A0ABS1DIJ8_9PROT</name>
<proteinExistence type="predicted"/>
<comment type="caution">
    <text evidence="6">The sequence shown here is derived from an EMBL/GenBank/DDBJ whole genome shotgun (WGS) entry which is preliminary data.</text>
</comment>
<dbReference type="Gene3D" id="3.30.300.30">
    <property type="match status" value="1"/>
</dbReference>
<dbReference type="EMBL" id="NRRL01000056">
    <property type="protein sequence ID" value="MBK1669664.1"/>
    <property type="molecule type" value="Genomic_DNA"/>
</dbReference>
<keyword evidence="1" id="KW-0547">Nucleotide-binding</keyword>
<protein>
    <submittedName>
        <fullName evidence="6">Long-chain fatty acid--CoA ligase</fullName>
    </submittedName>
</protein>
<organism evidence="6 7">
    <name type="scientific">Rhodovibrio sodomensis</name>
    <dbReference type="NCBI Taxonomy" id="1088"/>
    <lineage>
        <taxon>Bacteria</taxon>
        <taxon>Pseudomonadati</taxon>
        <taxon>Pseudomonadota</taxon>
        <taxon>Alphaproteobacteria</taxon>
        <taxon>Rhodospirillales</taxon>
        <taxon>Rhodovibrionaceae</taxon>
        <taxon>Rhodovibrio</taxon>
    </lineage>
</organism>
<dbReference type="GO" id="GO:0016874">
    <property type="term" value="F:ligase activity"/>
    <property type="evidence" value="ECO:0007669"/>
    <property type="project" value="UniProtKB-KW"/>
</dbReference>
<comment type="catalytic activity">
    <reaction evidence="3">
        <text>a long-chain fatty acid + ATP + CoA = a long-chain fatty acyl-CoA + AMP + diphosphate</text>
        <dbReference type="Rhea" id="RHEA:15421"/>
        <dbReference type="ChEBI" id="CHEBI:30616"/>
        <dbReference type="ChEBI" id="CHEBI:33019"/>
        <dbReference type="ChEBI" id="CHEBI:57287"/>
        <dbReference type="ChEBI" id="CHEBI:57560"/>
        <dbReference type="ChEBI" id="CHEBI:83139"/>
        <dbReference type="ChEBI" id="CHEBI:456215"/>
        <dbReference type="EC" id="6.2.1.3"/>
    </reaction>
    <physiologicalReaction direction="left-to-right" evidence="3">
        <dbReference type="Rhea" id="RHEA:15422"/>
    </physiologicalReaction>
</comment>
<dbReference type="InterPro" id="IPR000873">
    <property type="entry name" value="AMP-dep_synth/lig_dom"/>
</dbReference>
<evidence type="ECO:0000313" key="6">
    <source>
        <dbReference type="EMBL" id="MBK1669664.1"/>
    </source>
</evidence>